<dbReference type="AlphaFoldDB" id="A0AAN7JDU2"/>
<evidence type="ECO:0000313" key="2">
    <source>
        <dbReference type="EMBL" id="KAK4748521.1"/>
    </source>
</evidence>
<proteinExistence type="predicted"/>
<evidence type="ECO:0008006" key="4">
    <source>
        <dbReference type="Google" id="ProtNLM"/>
    </source>
</evidence>
<feature type="transmembrane region" description="Helical" evidence="1">
    <location>
        <begin position="859"/>
        <end position="877"/>
    </location>
</feature>
<keyword evidence="1" id="KW-1133">Transmembrane helix</keyword>
<dbReference type="InterPro" id="IPR024129">
    <property type="entry name" value="Sphingomy_SMPD4"/>
</dbReference>
<dbReference type="EMBL" id="JAXIOK010000019">
    <property type="protein sequence ID" value="KAK4748521.1"/>
    <property type="molecule type" value="Genomic_DNA"/>
</dbReference>
<organism evidence="2 3">
    <name type="scientific">Trapa incisa</name>
    <dbReference type="NCBI Taxonomy" id="236973"/>
    <lineage>
        <taxon>Eukaryota</taxon>
        <taxon>Viridiplantae</taxon>
        <taxon>Streptophyta</taxon>
        <taxon>Embryophyta</taxon>
        <taxon>Tracheophyta</taxon>
        <taxon>Spermatophyta</taxon>
        <taxon>Magnoliopsida</taxon>
        <taxon>eudicotyledons</taxon>
        <taxon>Gunneridae</taxon>
        <taxon>Pentapetalae</taxon>
        <taxon>rosids</taxon>
        <taxon>malvids</taxon>
        <taxon>Myrtales</taxon>
        <taxon>Lythraceae</taxon>
        <taxon>Trapa</taxon>
    </lineage>
</organism>
<accession>A0AAN7JDU2</accession>
<gene>
    <name evidence="2" type="ORF">SAY87_015107</name>
</gene>
<feature type="transmembrane region" description="Helical" evidence="1">
    <location>
        <begin position="827"/>
        <end position="847"/>
    </location>
</feature>
<keyword evidence="1" id="KW-0472">Membrane</keyword>
<dbReference type="PANTHER" id="PTHR31801">
    <property type="entry name" value="ALTERED INHERITANCE OF MITOCHONDRIA PROTEIN 24, MITOCHONDRIAL"/>
    <property type="match status" value="1"/>
</dbReference>
<evidence type="ECO:0000256" key="1">
    <source>
        <dbReference type="SAM" id="Phobius"/>
    </source>
</evidence>
<dbReference type="Proteomes" id="UP001345219">
    <property type="component" value="Chromosome 12"/>
</dbReference>
<dbReference type="GO" id="GO:0050290">
    <property type="term" value="F:sphingomyelin phosphodiesterase D activity"/>
    <property type="evidence" value="ECO:0007669"/>
    <property type="project" value="InterPro"/>
</dbReference>
<keyword evidence="3" id="KW-1185">Reference proteome</keyword>
<keyword evidence="1" id="KW-0812">Transmembrane</keyword>
<protein>
    <recommendedName>
        <fullName evidence="4">Sphingomyelin phosphodiesterase 4</fullName>
    </recommendedName>
</protein>
<reference evidence="2 3" key="1">
    <citation type="journal article" date="2023" name="Hortic Res">
        <title>Pangenome of water caltrop reveals structural variations and asymmetric subgenome divergence after allopolyploidization.</title>
        <authorList>
            <person name="Zhang X."/>
            <person name="Chen Y."/>
            <person name="Wang L."/>
            <person name="Yuan Y."/>
            <person name="Fang M."/>
            <person name="Shi L."/>
            <person name="Lu R."/>
            <person name="Comes H.P."/>
            <person name="Ma Y."/>
            <person name="Chen Y."/>
            <person name="Huang G."/>
            <person name="Zhou Y."/>
            <person name="Zheng Z."/>
            <person name="Qiu Y."/>
        </authorList>
    </citation>
    <scope>NUCLEOTIDE SEQUENCE [LARGE SCALE GENOMIC DNA]</scope>
    <source>
        <tissue evidence="2">Roots</tissue>
    </source>
</reference>
<sequence>MHQHHPHSCSISQSQSLTSLILSASSPPQISSACAAIESFLLAHSHSPDHSRHFFSIAFPSLICKIFGFNDCPPSAASSSPSASADPAVKHGWIDSVVSSNDPDLGSRVFALLSPGGPLIDSISAVDRLGLVRYAFPTERLPEWTRYILFNEGDSRVLADICPLFRSKVCEDSTKGSSLCQVQLNIFEYFMFWFAYYPVCRANSENKDLITSKKSKRFRLENWANSFTGISSVKRGSGRVKTECNLYIRLLYAYLRAFVPTDDLTAHQPYRSSLLHFPVEYDGSILAQAQFMVDTLINYWLVDNDFSPVPVNVRKPFSVSLSFRSVLEETPPASGLGEVVKLFVKYLNLSMAKGGNGVKGAVEIGWSSRWKGDSHEPRSFAVSGLPSSSPGSWNTWVKRPLYRYILRTFLFSPIETSMKNVSQVFSVWISYIEPWEISLDELEANVDRSAKSECKEYSHSWAGGYSLFWQDYVLSNYLFYSSMVMHFIGFAHKFLHTDPEDIIQMVMKIMSILTSAQELTDLIKNVYALLHSKESSISKLSLNNLYQYIPSIREQLEDWEYGLCESNADGTFLHENWNKGFHLFSDAEDGGKHLLQVIVIFFLLEQLLSFHGCDVRYYTYSAFEQSNPICEICKGEKPNQLHFIYFFKFKSDLCCLPFYFCPYQQCFFFSCMVCRKIFILLVLQLFILRAEAELHAASRDSLGQNLQHLDTLKNKIGQLFGINFLEPVNVGPTVDEPQNSRDEIFTPRRMGKQSLASVQYRGDWMKRPASDDEIAWLVKLFVWLSDWINQVIGLDRAMAPEDSSKPLYVEVNADMASVSGPVETVKMVLWAMASWFLAVSLGLLGLMRKHGVRVNLRILASKKLVMVVLVVFVFSVLRRATRGFLGG</sequence>
<comment type="caution">
    <text evidence="2">The sequence shown here is derived from an EMBL/GenBank/DDBJ whole genome shotgun (WGS) entry which is preliminary data.</text>
</comment>
<evidence type="ECO:0000313" key="3">
    <source>
        <dbReference type="Proteomes" id="UP001345219"/>
    </source>
</evidence>
<name>A0AAN7JDU2_9MYRT</name>
<dbReference type="Pfam" id="PF14724">
    <property type="entry name" value="mit_SMPDase"/>
    <property type="match status" value="1"/>
</dbReference>
<dbReference type="PANTHER" id="PTHR31801:SF1">
    <property type="entry name" value="SPHINGOMYELIN PHOSPHODIESTERASE"/>
    <property type="match status" value="1"/>
</dbReference>